<dbReference type="EMBL" id="JABVEC010000004">
    <property type="protein sequence ID" value="MBC6465317.1"/>
    <property type="molecule type" value="Genomic_DNA"/>
</dbReference>
<accession>A0ABR7LKE6</accession>
<comment type="caution">
    <text evidence="3">The sequence shown here is derived from an EMBL/GenBank/DDBJ whole genome shotgun (WGS) entry which is preliminary data.</text>
</comment>
<dbReference type="Pfam" id="PF13650">
    <property type="entry name" value="Asp_protease_2"/>
    <property type="match status" value="1"/>
</dbReference>
<keyword evidence="3" id="KW-0645">Protease</keyword>
<dbReference type="CDD" id="cd05483">
    <property type="entry name" value="retropepsin_like_bacteria"/>
    <property type="match status" value="1"/>
</dbReference>
<sequence>MRARWAAPVLVVALTLGMGGYETEPAYSVVSALGDSRMARPRAEGGFTVPIRVVTERGATIVFVQVMVNGRGPFDFILDTGASSSSVDRSLVQQLQLPPTGATAHVQGIAGEALAPVVRIRVWTLGGQVLRSRAMPVFELGDSRVAGLLGSDELRRFGAVTVDYRRQRLTLHNTGR</sequence>
<reference evidence="3 4" key="1">
    <citation type="submission" date="2020-06" db="EMBL/GenBank/DDBJ databases">
        <title>Actinomadura xiongansis sp. nov., isolated from soil of Baiyangdian.</title>
        <authorList>
            <person name="Zhang X."/>
        </authorList>
    </citation>
    <scope>NUCLEOTIDE SEQUENCE [LARGE SCALE GENOMIC DNA]</scope>
    <source>
        <strain evidence="3 4">HBUM206468</strain>
    </source>
</reference>
<dbReference type="RefSeq" id="WP_187242340.1">
    <property type="nucleotide sequence ID" value="NZ_BAAAOK010000015.1"/>
</dbReference>
<evidence type="ECO:0000256" key="1">
    <source>
        <dbReference type="ARBA" id="ARBA00022801"/>
    </source>
</evidence>
<dbReference type="SUPFAM" id="SSF50630">
    <property type="entry name" value="Acid proteases"/>
    <property type="match status" value="1"/>
</dbReference>
<organism evidence="3 4">
    <name type="scientific">Actinomadura alba</name>
    <dbReference type="NCBI Taxonomy" id="406431"/>
    <lineage>
        <taxon>Bacteria</taxon>
        <taxon>Bacillati</taxon>
        <taxon>Actinomycetota</taxon>
        <taxon>Actinomycetes</taxon>
        <taxon>Streptosporangiales</taxon>
        <taxon>Thermomonosporaceae</taxon>
        <taxon>Actinomadura</taxon>
    </lineage>
</organism>
<dbReference type="Proteomes" id="UP000805614">
    <property type="component" value="Unassembled WGS sequence"/>
</dbReference>
<protein>
    <submittedName>
        <fullName evidence="3">Clan AA aspartic protease</fullName>
    </submittedName>
</protein>
<dbReference type="PROSITE" id="PS50175">
    <property type="entry name" value="ASP_PROT_RETROV"/>
    <property type="match status" value="1"/>
</dbReference>
<name>A0ABR7LKE6_9ACTN</name>
<proteinExistence type="predicted"/>
<dbReference type="PROSITE" id="PS00141">
    <property type="entry name" value="ASP_PROTEASE"/>
    <property type="match status" value="1"/>
</dbReference>
<dbReference type="InterPro" id="IPR034122">
    <property type="entry name" value="Retropepsin-like_bacterial"/>
</dbReference>
<feature type="domain" description="Peptidase A2" evidence="2">
    <location>
        <begin position="74"/>
        <end position="111"/>
    </location>
</feature>
<evidence type="ECO:0000313" key="3">
    <source>
        <dbReference type="EMBL" id="MBC6465317.1"/>
    </source>
</evidence>
<dbReference type="InterPro" id="IPR001969">
    <property type="entry name" value="Aspartic_peptidase_AS"/>
</dbReference>
<dbReference type="InterPro" id="IPR001995">
    <property type="entry name" value="Peptidase_A2_cat"/>
</dbReference>
<gene>
    <name evidence="3" type="ORF">HKK74_07405</name>
</gene>
<dbReference type="Gene3D" id="2.40.70.10">
    <property type="entry name" value="Acid Proteases"/>
    <property type="match status" value="1"/>
</dbReference>
<dbReference type="InterPro" id="IPR021109">
    <property type="entry name" value="Peptidase_aspartic_dom_sf"/>
</dbReference>
<dbReference type="GO" id="GO:0006508">
    <property type="term" value="P:proteolysis"/>
    <property type="evidence" value="ECO:0007669"/>
    <property type="project" value="UniProtKB-KW"/>
</dbReference>
<dbReference type="GO" id="GO:0008233">
    <property type="term" value="F:peptidase activity"/>
    <property type="evidence" value="ECO:0007669"/>
    <property type="project" value="UniProtKB-KW"/>
</dbReference>
<evidence type="ECO:0000313" key="4">
    <source>
        <dbReference type="Proteomes" id="UP000805614"/>
    </source>
</evidence>
<keyword evidence="4" id="KW-1185">Reference proteome</keyword>
<evidence type="ECO:0000259" key="2">
    <source>
        <dbReference type="PROSITE" id="PS50175"/>
    </source>
</evidence>
<keyword evidence="1" id="KW-0378">Hydrolase</keyword>